<evidence type="ECO:0008006" key="3">
    <source>
        <dbReference type="Google" id="ProtNLM"/>
    </source>
</evidence>
<name>A0AAN6JPJ9_9BASI</name>
<evidence type="ECO:0000313" key="1">
    <source>
        <dbReference type="EMBL" id="KAK0545075.1"/>
    </source>
</evidence>
<sequence length="390" mass="43868">MKLRLTTDNADLFLRPSAEGEVVLLTLHVHVDSGDKPPARIDKLVVSISAQETMAFPSGRYERNMLYDWRQEVKEAAGLALQPNTLYTWQTVFRVPNTTEEYHRSMYGRRYAKAVMKLTAPGFMRQKTWTEEKNLFLVHAPASEDDYAFSRSETGIAEGLGVVTTKTSSAHLNVGGYLHLWLDIPAAAPEISITSFEAAILQTITLRSRTEPALEEVCPVQRHKFLSVPGSEIKQGHWIARLPNDSQMRSSSWHLLGRGIFVTHNLELVIKYNLGPPSEEGAGGARLFRQRWPVSLPSCALRYHSLRLPLYQVNDATPVPQKNRDEIETENEHEDRGHCVCGQPLEVLLKIESELAAVPQERDLQDAPLVVMDEARHKFESGTRTPKSPG</sequence>
<gene>
    <name evidence="1" type="ORF">OC846_005813</name>
</gene>
<evidence type="ECO:0000313" key="2">
    <source>
        <dbReference type="Proteomes" id="UP001176517"/>
    </source>
</evidence>
<keyword evidence="2" id="KW-1185">Reference proteome</keyword>
<dbReference type="AlphaFoldDB" id="A0AAN6JPJ9"/>
<organism evidence="1 2">
    <name type="scientific">Tilletia horrida</name>
    <dbReference type="NCBI Taxonomy" id="155126"/>
    <lineage>
        <taxon>Eukaryota</taxon>
        <taxon>Fungi</taxon>
        <taxon>Dikarya</taxon>
        <taxon>Basidiomycota</taxon>
        <taxon>Ustilaginomycotina</taxon>
        <taxon>Exobasidiomycetes</taxon>
        <taxon>Tilletiales</taxon>
        <taxon>Tilletiaceae</taxon>
        <taxon>Tilletia</taxon>
    </lineage>
</organism>
<dbReference type="Proteomes" id="UP001176517">
    <property type="component" value="Unassembled WGS sequence"/>
</dbReference>
<reference evidence="1" key="1">
    <citation type="journal article" date="2023" name="PhytoFront">
        <title>Draft Genome Resources of Seven Strains of Tilletia horrida, Causal Agent of Kernel Smut of Rice.</title>
        <authorList>
            <person name="Khanal S."/>
            <person name="Antony Babu S."/>
            <person name="Zhou X.G."/>
        </authorList>
    </citation>
    <scope>NUCLEOTIDE SEQUENCE</scope>
    <source>
        <strain evidence="1">TX6</strain>
    </source>
</reference>
<proteinExistence type="predicted"/>
<protein>
    <recommendedName>
        <fullName evidence="3">Arrestin-like N-terminal domain-containing protein</fullName>
    </recommendedName>
</protein>
<accession>A0AAN6JPJ9</accession>
<dbReference type="EMBL" id="JAPDMZ010000248">
    <property type="protein sequence ID" value="KAK0545075.1"/>
    <property type="molecule type" value="Genomic_DNA"/>
</dbReference>
<comment type="caution">
    <text evidence="1">The sequence shown here is derived from an EMBL/GenBank/DDBJ whole genome shotgun (WGS) entry which is preliminary data.</text>
</comment>